<evidence type="ECO:0000313" key="1">
    <source>
        <dbReference type="EMBL" id="SEB50175.1"/>
    </source>
</evidence>
<name>A0AB38A5D1_9ACTN</name>
<gene>
    <name evidence="1" type="ORF">SAMN04489746_0428</name>
</gene>
<comment type="caution">
    <text evidence="1">The sequence shown here is derived from an EMBL/GenBank/DDBJ whole genome shotgun (WGS) entry which is preliminary data.</text>
</comment>
<protein>
    <submittedName>
        <fullName evidence="1">Uncharacterized protein</fullName>
    </submittedName>
</protein>
<dbReference type="Proteomes" id="UP000183687">
    <property type="component" value="Unassembled WGS sequence"/>
</dbReference>
<dbReference type="EMBL" id="FNSH01000001">
    <property type="protein sequence ID" value="SEB50175.1"/>
    <property type="molecule type" value="Genomic_DNA"/>
</dbReference>
<evidence type="ECO:0000313" key="2">
    <source>
        <dbReference type="Proteomes" id="UP000183687"/>
    </source>
</evidence>
<dbReference type="AlphaFoldDB" id="A0AB38A5D1"/>
<proteinExistence type="predicted"/>
<sequence length="103" mass="12510">MSKPNIIYSNKNATNYSFLYFLHEEDRFDEKSFYDLYAYVSKLESITLAELRDLYFIQNQVMRHIVYHFDRNDMSEISNFPTEYWKYIDLLDHAINNICSIVI</sequence>
<accession>A0AB38A5D1</accession>
<dbReference type="RefSeq" id="WP_057002005.1">
    <property type="nucleotide sequence ID" value="NZ_FNSH01000001.1"/>
</dbReference>
<reference evidence="1 2" key="1">
    <citation type="submission" date="2016-10" db="EMBL/GenBank/DDBJ databases">
        <authorList>
            <person name="Varghese N."/>
            <person name="Submissions S."/>
        </authorList>
    </citation>
    <scope>NUCLEOTIDE SEQUENCE [LARGE SCALE GENOMIC DNA]</scope>
    <source>
        <strain evidence="1 2">DSM 20586</strain>
    </source>
</reference>
<organism evidence="1 2">
    <name type="scientific">Atopobium minutum</name>
    <dbReference type="NCBI Taxonomy" id="1381"/>
    <lineage>
        <taxon>Bacteria</taxon>
        <taxon>Bacillati</taxon>
        <taxon>Actinomycetota</taxon>
        <taxon>Coriobacteriia</taxon>
        <taxon>Coriobacteriales</taxon>
        <taxon>Atopobiaceae</taxon>
        <taxon>Atopobium</taxon>
    </lineage>
</organism>